<dbReference type="EMBL" id="JBHSBW010000003">
    <property type="protein sequence ID" value="MFC4209757.1"/>
    <property type="molecule type" value="Genomic_DNA"/>
</dbReference>
<dbReference type="NCBIfam" id="TIGR04056">
    <property type="entry name" value="OMP_RagA_SusC"/>
    <property type="match status" value="1"/>
</dbReference>
<keyword evidence="7 8" id="KW-0998">Cell outer membrane</keyword>
<dbReference type="SUPFAM" id="SSF56935">
    <property type="entry name" value="Porins"/>
    <property type="match status" value="1"/>
</dbReference>
<evidence type="ECO:0000313" key="12">
    <source>
        <dbReference type="Proteomes" id="UP001595789"/>
    </source>
</evidence>
<keyword evidence="4 8" id="KW-0812">Transmembrane</keyword>
<evidence type="ECO:0000256" key="5">
    <source>
        <dbReference type="ARBA" id="ARBA00023077"/>
    </source>
</evidence>
<dbReference type="InterPro" id="IPR036942">
    <property type="entry name" value="Beta-barrel_TonB_sf"/>
</dbReference>
<dbReference type="InterPro" id="IPR039426">
    <property type="entry name" value="TonB-dep_rcpt-like"/>
</dbReference>
<dbReference type="PROSITE" id="PS52016">
    <property type="entry name" value="TONB_DEPENDENT_REC_3"/>
    <property type="match status" value="1"/>
</dbReference>
<evidence type="ECO:0000256" key="4">
    <source>
        <dbReference type="ARBA" id="ARBA00022692"/>
    </source>
</evidence>
<keyword evidence="3 8" id="KW-1134">Transmembrane beta strand</keyword>
<evidence type="ECO:0000256" key="8">
    <source>
        <dbReference type="PROSITE-ProRule" id="PRU01360"/>
    </source>
</evidence>
<dbReference type="Proteomes" id="UP001595789">
    <property type="component" value="Unassembled WGS sequence"/>
</dbReference>
<accession>A0ABV8P687</accession>
<sequence>MVAYINPLATYNLTNDDYYTTRILGNGYLNYEILNGLSLKTNLGFDKGNETRKYFQSGQVTGTLGQTTGTSSAIDNGSWTAEANLVYNKTFAEDHKIDALVGYSAQEFNTYSNSLTGLGFASDDIPYLSAATSVTGNSGAGSYALLSSIARLNYSFKNRYLLAASFRRDGSSKFGANKHWGSFPSVSGGWVVSEEDFMKNVKTIDFLKIRASYGITGNNFFAGNYDSQATIGTYYYNFNNTITQGQTINRLPNANLRWERNKQFDVGLELGLFDNRISFTYDYYHKITDGLIQQRTIPTSSGFNQIIFNVGGLKMWGHEFSVNTKNLTGDLKWNTNLNISFDRNLITNLVDPGYIRRNVTVSSDYYRQQVGHHLGEFYGFIFDGLYKDAADLANSPKYLSTPAKPNGNSDIGTIKVKDINGDGVIDDVNDRTFIGDPTPSFTGGMVNSFSYKNFDLNIDMTFSVGGKILNPAKWAYQTNMDGSRNLVSAAADRWRSEENPGSGVYPRTKSGTTAMGRQVNSQWIEDGSYLTAKNISLGYSIPVKNVLVNKMRVFASVQQAFVITGYSGMNPETNVGGADQTAGVGIDENAYPIPRTFSIGLSATFK</sequence>
<dbReference type="InterPro" id="IPR023996">
    <property type="entry name" value="TonB-dep_OMP_SusC/RagA"/>
</dbReference>
<evidence type="ECO:0000256" key="2">
    <source>
        <dbReference type="ARBA" id="ARBA00022448"/>
    </source>
</evidence>
<comment type="caution">
    <text evidence="11">The sequence shown here is derived from an EMBL/GenBank/DDBJ whole genome shotgun (WGS) entry which is preliminary data.</text>
</comment>
<reference evidence="12" key="1">
    <citation type="journal article" date="2019" name="Int. J. Syst. Evol. Microbiol.">
        <title>The Global Catalogue of Microorganisms (GCM) 10K type strain sequencing project: providing services to taxonomists for standard genome sequencing and annotation.</title>
        <authorList>
            <consortium name="The Broad Institute Genomics Platform"/>
            <consortium name="The Broad Institute Genome Sequencing Center for Infectious Disease"/>
            <person name="Wu L."/>
            <person name="Ma J."/>
        </authorList>
    </citation>
    <scope>NUCLEOTIDE SEQUENCE [LARGE SCALE GENOMIC DNA]</scope>
    <source>
        <strain evidence="12">CCM 8691</strain>
    </source>
</reference>
<comment type="subcellular location">
    <subcellularLocation>
        <location evidence="1 8">Cell outer membrane</location>
        <topology evidence="1 8">Multi-pass membrane protein</topology>
    </subcellularLocation>
</comment>
<proteinExistence type="inferred from homology"/>
<dbReference type="RefSeq" id="WP_378980984.1">
    <property type="nucleotide sequence ID" value="NZ_JBHSBW010000003.1"/>
</dbReference>
<dbReference type="Gene3D" id="2.40.170.20">
    <property type="entry name" value="TonB-dependent receptor, beta-barrel domain"/>
    <property type="match status" value="1"/>
</dbReference>
<comment type="similarity">
    <text evidence="8">Belongs to the TonB-dependent receptor family.</text>
</comment>
<evidence type="ECO:0000256" key="6">
    <source>
        <dbReference type="ARBA" id="ARBA00023136"/>
    </source>
</evidence>
<evidence type="ECO:0000256" key="9">
    <source>
        <dbReference type="SAM" id="MobiDB-lite"/>
    </source>
</evidence>
<keyword evidence="6 8" id="KW-0472">Membrane</keyword>
<protein>
    <submittedName>
        <fullName evidence="11">SusC/RagA family TonB-linked outer membrane protein</fullName>
    </submittedName>
</protein>
<evidence type="ECO:0000256" key="3">
    <source>
        <dbReference type="ARBA" id="ARBA00022452"/>
    </source>
</evidence>
<keyword evidence="2 8" id="KW-0813">Transport</keyword>
<gene>
    <name evidence="11" type="ORF">ACFOWA_01105</name>
</gene>
<feature type="domain" description="TonB-dependent receptor-like beta-barrel" evidence="10">
    <location>
        <begin position="11"/>
        <end position="557"/>
    </location>
</feature>
<evidence type="ECO:0000256" key="7">
    <source>
        <dbReference type="ARBA" id="ARBA00023237"/>
    </source>
</evidence>
<organism evidence="11 12">
    <name type="scientific">Pedobacter lithocola</name>
    <dbReference type="NCBI Taxonomy" id="1908239"/>
    <lineage>
        <taxon>Bacteria</taxon>
        <taxon>Pseudomonadati</taxon>
        <taxon>Bacteroidota</taxon>
        <taxon>Sphingobacteriia</taxon>
        <taxon>Sphingobacteriales</taxon>
        <taxon>Sphingobacteriaceae</taxon>
        <taxon>Pedobacter</taxon>
    </lineage>
</organism>
<name>A0ABV8P687_9SPHI</name>
<keyword evidence="5" id="KW-0798">TonB box</keyword>
<dbReference type="InterPro" id="IPR000531">
    <property type="entry name" value="Beta-barrel_TonB"/>
</dbReference>
<dbReference type="Pfam" id="PF00593">
    <property type="entry name" value="TonB_dep_Rec_b-barrel"/>
    <property type="match status" value="1"/>
</dbReference>
<evidence type="ECO:0000256" key="1">
    <source>
        <dbReference type="ARBA" id="ARBA00004571"/>
    </source>
</evidence>
<evidence type="ECO:0000259" key="10">
    <source>
        <dbReference type="Pfam" id="PF00593"/>
    </source>
</evidence>
<evidence type="ECO:0000313" key="11">
    <source>
        <dbReference type="EMBL" id="MFC4209757.1"/>
    </source>
</evidence>
<keyword evidence="12" id="KW-1185">Reference proteome</keyword>
<feature type="region of interest" description="Disordered" evidence="9">
    <location>
        <begin position="493"/>
        <end position="512"/>
    </location>
</feature>